<evidence type="ECO:0000259" key="12">
    <source>
        <dbReference type="Pfam" id="PF00742"/>
    </source>
</evidence>
<evidence type="ECO:0000313" key="14">
    <source>
        <dbReference type="EMBL" id="WMV75205.1"/>
    </source>
</evidence>
<dbReference type="NCBIfam" id="NF004912">
    <property type="entry name" value="PRK06270.1"/>
    <property type="match status" value="1"/>
</dbReference>
<evidence type="ECO:0000256" key="1">
    <source>
        <dbReference type="ARBA" id="ARBA00005056"/>
    </source>
</evidence>
<evidence type="ECO:0000256" key="2">
    <source>
        <dbReference type="ARBA" id="ARBA00005062"/>
    </source>
</evidence>
<dbReference type="PANTHER" id="PTHR43331">
    <property type="entry name" value="HOMOSERINE DEHYDROGENASE"/>
    <property type="match status" value="1"/>
</dbReference>
<evidence type="ECO:0000259" key="13">
    <source>
        <dbReference type="Pfam" id="PF03447"/>
    </source>
</evidence>
<comment type="pathway">
    <text evidence="1 10">Amino-acid biosynthesis; L-threonine biosynthesis; L-threonine from L-aspartate: step 3/5.</text>
</comment>
<comment type="catalytic activity">
    <reaction evidence="10">
        <text>L-homoserine + NADP(+) = L-aspartate 4-semialdehyde + NADPH + H(+)</text>
        <dbReference type="Rhea" id="RHEA:15761"/>
        <dbReference type="ChEBI" id="CHEBI:15378"/>
        <dbReference type="ChEBI" id="CHEBI:57476"/>
        <dbReference type="ChEBI" id="CHEBI:57783"/>
        <dbReference type="ChEBI" id="CHEBI:58349"/>
        <dbReference type="ChEBI" id="CHEBI:537519"/>
        <dbReference type="EC" id="1.1.1.3"/>
    </reaction>
</comment>
<dbReference type="GO" id="GO:0004412">
    <property type="term" value="F:homoserine dehydrogenase activity"/>
    <property type="evidence" value="ECO:0007669"/>
    <property type="project" value="UniProtKB-EC"/>
</dbReference>
<evidence type="ECO:0000256" key="5">
    <source>
        <dbReference type="ARBA" id="ARBA00013376"/>
    </source>
</evidence>
<dbReference type="PIRSF" id="PIRSF036497">
    <property type="entry name" value="HDH_short"/>
    <property type="match status" value="1"/>
</dbReference>
<feature type="domain" description="Homoserine dehydrogenase catalytic" evidence="12">
    <location>
        <begin position="164"/>
        <end position="340"/>
    </location>
</feature>
<dbReference type="RefSeq" id="WP_008879748.1">
    <property type="nucleotide sequence ID" value="NZ_CP017690.1"/>
</dbReference>
<evidence type="ECO:0000313" key="15">
    <source>
        <dbReference type="Proteomes" id="UP001297580"/>
    </source>
</evidence>
<protein>
    <recommendedName>
        <fullName evidence="5 10">Homoserine dehydrogenase</fullName>
        <ecNumber evidence="4 10">1.1.1.3</ecNumber>
    </recommendedName>
</protein>
<evidence type="ECO:0000256" key="10">
    <source>
        <dbReference type="RuleBase" id="RU000579"/>
    </source>
</evidence>
<evidence type="ECO:0000256" key="9">
    <source>
        <dbReference type="ARBA" id="ARBA00023167"/>
    </source>
</evidence>
<dbReference type="PANTHER" id="PTHR43331:SF1">
    <property type="entry name" value="HOMOSERINE DEHYDROGENASE"/>
    <property type="match status" value="1"/>
</dbReference>
<sequence>MVHKLALIGFGVVGQGLVEILLNKQEKLQKEEGFEAVVVAISDLMKGSIYHPDGLHLETVLKVLKETGNIENYPDVPGIIKGWDSFKTIRETNADTIVEVSYTDVKTGQPAIDHCKAAFESGKNVIMTNKGPVALAYKELSQMAKKYGVYWGFEGTVMSGTPALRMPITSLAGNDITEIKGILNGTTNYILTKMEEEGWTYEEALREAQRLGYAEADPTSDVEGYDAKFKIVILANYVMNVPLSAEEVICKGITDITLDDIEEAKQQGKRWKLIAKVRKEQDKVIASVAPEKVDLTDPLASISGTTNAVTYECDLLGPVTLVGAGAGKMETGFSLLIDLINIQRAAHQQKLVKI</sequence>
<dbReference type="Pfam" id="PF00742">
    <property type="entry name" value="Homoserine_dh"/>
    <property type="match status" value="1"/>
</dbReference>
<dbReference type="PROSITE" id="PS01042">
    <property type="entry name" value="HOMOSER_DHGENASE"/>
    <property type="match status" value="1"/>
</dbReference>
<dbReference type="Gene3D" id="3.40.50.720">
    <property type="entry name" value="NAD(P)-binding Rossmann-like Domain"/>
    <property type="match status" value="1"/>
</dbReference>
<keyword evidence="15" id="KW-1185">Reference proteome</keyword>
<dbReference type="SUPFAM" id="SSF55347">
    <property type="entry name" value="Glyceraldehyde-3-phosphate dehydrogenase-like, C-terminal domain"/>
    <property type="match status" value="1"/>
</dbReference>
<evidence type="ECO:0000256" key="8">
    <source>
        <dbReference type="ARBA" id="ARBA00023002"/>
    </source>
</evidence>
<dbReference type="SUPFAM" id="SSF51735">
    <property type="entry name" value="NAD(P)-binding Rossmann-fold domains"/>
    <property type="match status" value="1"/>
</dbReference>
<keyword evidence="10" id="KW-0521">NADP</keyword>
<keyword evidence="6 10" id="KW-0028">Amino-acid biosynthesis</keyword>
<accession>A0ABY9Q8G2</accession>
<dbReference type="Pfam" id="PF03447">
    <property type="entry name" value="NAD_binding_3"/>
    <property type="match status" value="1"/>
</dbReference>
<dbReference type="EC" id="1.1.1.3" evidence="4 10"/>
<keyword evidence="9 10" id="KW-0486">Methionine biosynthesis</keyword>
<reference evidence="14 15" key="1">
    <citation type="submission" date="2023-08" db="EMBL/GenBank/DDBJ databases">
        <title>Complete genome sequence of Geobacillus thermodenitrificans K1041, a genetically tractable strain representative of the genus Geobacillus.</title>
        <authorList>
            <person name="Kani S."/>
            <person name="Suzuki H."/>
        </authorList>
    </citation>
    <scope>NUCLEOTIDE SEQUENCE [LARGE SCALE GENOMIC DNA]</scope>
    <source>
        <strain evidence="14 15">K1041</strain>
    </source>
</reference>
<evidence type="ECO:0000256" key="3">
    <source>
        <dbReference type="ARBA" id="ARBA00006753"/>
    </source>
</evidence>
<name>A0ABY9Q8G2_GEOTD</name>
<proteinExistence type="inferred from homology"/>
<dbReference type="Proteomes" id="UP001297580">
    <property type="component" value="Chromosome"/>
</dbReference>
<dbReference type="InterPro" id="IPR019811">
    <property type="entry name" value="HDH_CS"/>
</dbReference>
<comment type="pathway">
    <text evidence="2 10">Amino-acid biosynthesis; L-methionine biosynthesis via de novo pathway; L-homoserine from L-aspartate: step 3/3.</text>
</comment>
<evidence type="ECO:0000256" key="7">
    <source>
        <dbReference type="ARBA" id="ARBA00022697"/>
    </source>
</evidence>
<dbReference type="EMBL" id="CP133461">
    <property type="protein sequence ID" value="WMV75205.1"/>
    <property type="molecule type" value="Genomic_DNA"/>
</dbReference>
<comment type="similarity">
    <text evidence="3 11">Belongs to the homoserine dehydrogenase family.</text>
</comment>
<feature type="domain" description="Aspartate/homoserine dehydrogenase NAD-binding" evidence="13">
    <location>
        <begin position="9"/>
        <end position="153"/>
    </location>
</feature>
<keyword evidence="8 10" id="KW-0560">Oxidoreductase</keyword>
<evidence type="ECO:0000256" key="4">
    <source>
        <dbReference type="ARBA" id="ARBA00013213"/>
    </source>
</evidence>
<dbReference type="InterPro" id="IPR001342">
    <property type="entry name" value="HDH_cat"/>
</dbReference>
<gene>
    <name evidence="14" type="ORF">HSX42_13115</name>
</gene>
<dbReference type="NCBIfam" id="NF004976">
    <property type="entry name" value="PRK06349.1"/>
    <property type="match status" value="1"/>
</dbReference>
<evidence type="ECO:0000256" key="11">
    <source>
        <dbReference type="RuleBase" id="RU004171"/>
    </source>
</evidence>
<dbReference type="Gene3D" id="3.30.360.10">
    <property type="entry name" value="Dihydrodipicolinate Reductase, domain 2"/>
    <property type="match status" value="1"/>
</dbReference>
<dbReference type="InterPro" id="IPR005106">
    <property type="entry name" value="Asp/hSer_DH_NAD-bd"/>
</dbReference>
<evidence type="ECO:0000256" key="6">
    <source>
        <dbReference type="ARBA" id="ARBA00022605"/>
    </source>
</evidence>
<keyword evidence="7 10" id="KW-0791">Threonine biosynthesis</keyword>
<dbReference type="InterPro" id="IPR036291">
    <property type="entry name" value="NAD(P)-bd_dom_sf"/>
</dbReference>
<dbReference type="InterPro" id="IPR022697">
    <property type="entry name" value="HDH_short"/>
</dbReference>
<organism evidence="14 15">
    <name type="scientific">Geobacillus thermodenitrificans</name>
    <dbReference type="NCBI Taxonomy" id="33940"/>
    <lineage>
        <taxon>Bacteria</taxon>
        <taxon>Bacillati</taxon>
        <taxon>Bacillota</taxon>
        <taxon>Bacilli</taxon>
        <taxon>Bacillales</taxon>
        <taxon>Anoxybacillaceae</taxon>
        <taxon>Geobacillus</taxon>
    </lineage>
</organism>